<organism evidence="1 2">
    <name type="scientific">Cryptolaemus montrouzieri</name>
    <dbReference type="NCBI Taxonomy" id="559131"/>
    <lineage>
        <taxon>Eukaryota</taxon>
        <taxon>Metazoa</taxon>
        <taxon>Ecdysozoa</taxon>
        <taxon>Arthropoda</taxon>
        <taxon>Hexapoda</taxon>
        <taxon>Insecta</taxon>
        <taxon>Pterygota</taxon>
        <taxon>Neoptera</taxon>
        <taxon>Endopterygota</taxon>
        <taxon>Coleoptera</taxon>
        <taxon>Polyphaga</taxon>
        <taxon>Cucujiformia</taxon>
        <taxon>Coccinelloidea</taxon>
        <taxon>Coccinellidae</taxon>
        <taxon>Scymninae</taxon>
        <taxon>Scymnini</taxon>
        <taxon>Cryptolaemus</taxon>
    </lineage>
</organism>
<dbReference type="AlphaFoldDB" id="A0ABD2NKM8"/>
<evidence type="ECO:0000313" key="2">
    <source>
        <dbReference type="Proteomes" id="UP001516400"/>
    </source>
</evidence>
<proteinExistence type="predicted"/>
<reference evidence="1 2" key="1">
    <citation type="journal article" date="2021" name="BMC Biol.">
        <title>Horizontally acquired antibacterial genes associated with adaptive radiation of ladybird beetles.</title>
        <authorList>
            <person name="Li H.S."/>
            <person name="Tang X.F."/>
            <person name="Huang Y.H."/>
            <person name="Xu Z.Y."/>
            <person name="Chen M.L."/>
            <person name="Du X.Y."/>
            <person name="Qiu B.Y."/>
            <person name="Chen P.T."/>
            <person name="Zhang W."/>
            <person name="Slipinski A."/>
            <person name="Escalona H.E."/>
            <person name="Waterhouse R.M."/>
            <person name="Zwick A."/>
            <person name="Pang H."/>
        </authorList>
    </citation>
    <scope>NUCLEOTIDE SEQUENCE [LARGE SCALE GENOMIC DNA]</scope>
    <source>
        <strain evidence="1">SYSU2018</strain>
    </source>
</reference>
<evidence type="ECO:0000313" key="1">
    <source>
        <dbReference type="EMBL" id="KAL3279248.1"/>
    </source>
</evidence>
<dbReference type="EMBL" id="JABFTP020000124">
    <property type="protein sequence ID" value="KAL3279248.1"/>
    <property type="molecule type" value="Genomic_DNA"/>
</dbReference>
<name>A0ABD2NKM8_9CUCU</name>
<accession>A0ABD2NKM8</accession>
<sequence length="181" mass="21105">MNSKLFESLERLEQWFNENELQLNTGRNQIINFNYGTEFKSITCTNDEQASLKTSESVCFFGIHLDHRLSWKSHVDVLYKHMASYTYAKKTQAYSAKPKYGIIFWGGFFRDRQKQCLRSIFRLPYDVSYESIFVENLILTAVCLHIYDSVLFVAGNSGLFLQSEPGMNMAQEENIKTTLYI</sequence>
<comment type="caution">
    <text evidence="1">The sequence shown here is derived from an EMBL/GenBank/DDBJ whole genome shotgun (WGS) entry which is preliminary data.</text>
</comment>
<protein>
    <submittedName>
        <fullName evidence="1">Uncharacterized protein</fullName>
    </submittedName>
</protein>
<gene>
    <name evidence="1" type="ORF">HHI36_016761</name>
</gene>
<dbReference type="Proteomes" id="UP001516400">
    <property type="component" value="Unassembled WGS sequence"/>
</dbReference>
<keyword evidence="2" id="KW-1185">Reference proteome</keyword>